<reference evidence="12" key="1">
    <citation type="submission" date="2007-11" db="EMBL/GenBank/DDBJ databases">
        <title>Complete genome sequence of Clostridium phytofermentans ISDg.</title>
        <authorList>
            <person name="Leschine S.B."/>
            <person name="Warnick T.A."/>
            <person name="Blanchard J.L."/>
            <person name="Schnell D.J."/>
            <person name="Petit E.L."/>
            <person name="LaTouf W.G."/>
            <person name="Copeland A."/>
            <person name="Lucas S."/>
            <person name="Lapidus A."/>
            <person name="Barry K."/>
            <person name="Glavina del Rio T."/>
            <person name="Dalin E."/>
            <person name="Tice H."/>
            <person name="Pitluck S."/>
            <person name="Kiss H."/>
            <person name="Brettin T."/>
            <person name="Bruce D."/>
            <person name="Detter J.C."/>
            <person name="Han C."/>
            <person name="Kuske C."/>
            <person name="Schmutz J."/>
            <person name="Larimer F."/>
            <person name="Land M."/>
            <person name="Hauser L."/>
            <person name="Kyrpides N."/>
            <person name="Kim E.A."/>
            <person name="Richardson P."/>
        </authorList>
    </citation>
    <scope>NUCLEOTIDE SEQUENCE [LARGE SCALE GENOMIC DNA]</scope>
    <source>
        <strain evidence="12">ATCC 700394 / DSM 18823 / ISDg</strain>
    </source>
</reference>
<protein>
    <recommendedName>
        <fullName evidence="10">Pel9A-like right handed beta-helix region domain-containing protein</fullName>
    </recommendedName>
</protein>
<evidence type="ECO:0000256" key="2">
    <source>
        <dbReference type="ARBA" id="ARBA00004613"/>
    </source>
</evidence>
<dbReference type="EMBL" id="CP000885">
    <property type="protein sequence ID" value="ABX42257.1"/>
    <property type="molecule type" value="Genomic_DNA"/>
</dbReference>
<comment type="cofactor">
    <cofactor evidence="1">
        <name>Ca(2+)</name>
        <dbReference type="ChEBI" id="CHEBI:29108"/>
    </cofactor>
</comment>
<dbReference type="HOGENOM" id="CLU_030634_0_0_9"/>
<dbReference type="GO" id="GO:0046872">
    <property type="term" value="F:metal ion binding"/>
    <property type="evidence" value="ECO:0007669"/>
    <property type="project" value="UniProtKB-KW"/>
</dbReference>
<evidence type="ECO:0007829" key="13">
    <source>
        <dbReference type="PDB" id="8X8H"/>
    </source>
</evidence>
<keyword evidence="6" id="KW-0106">Calcium</keyword>
<gene>
    <name evidence="11" type="ordered locus">Cphy_1888</name>
</gene>
<dbReference type="InterPro" id="IPR012334">
    <property type="entry name" value="Pectin_lyas_fold"/>
</dbReference>
<dbReference type="SUPFAM" id="SSF51126">
    <property type="entry name" value="Pectin lyase-like"/>
    <property type="match status" value="1"/>
</dbReference>
<dbReference type="Pfam" id="PF22842">
    <property type="entry name" value="Pel9A-like_beta_helix"/>
    <property type="match status" value="1"/>
</dbReference>
<dbReference type="PANTHER" id="PTHR40088:SF1">
    <property type="entry name" value="PECTATE LYASE PEL9"/>
    <property type="match status" value="1"/>
</dbReference>
<evidence type="ECO:0000256" key="1">
    <source>
        <dbReference type="ARBA" id="ARBA00001913"/>
    </source>
</evidence>
<dbReference type="KEGG" id="cpy:Cphy_1888"/>
<comment type="subcellular location">
    <subcellularLocation>
        <location evidence="2">Secreted</location>
    </subcellularLocation>
</comment>
<dbReference type="eggNOG" id="COG3266">
    <property type="taxonomic scope" value="Bacteria"/>
</dbReference>
<evidence type="ECO:0000256" key="3">
    <source>
        <dbReference type="ARBA" id="ARBA00022525"/>
    </source>
</evidence>
<comment type="similarity">
    <text evidence="8">Belongs to the polysaccharide lyase 9 family.</text>
</comment>
<dbReference type="RefSeq" id="WP_012199911.1">
    <property type="nucleotide sequence ID" value="NC_010001.1"/>
</dbReference>
<reference evidence="13" key="2">
    <citation type="submission" date="2023-11" db="PDB data bank">
        <title>Structure of a carbohydrate binding domain at 2.00 Angstroms resolution.</title>
        <authorList>
            <person name="Liu G.C."/>
            <person name="Chang Y.G."/>
        </authorList>
    </citation>
    <scope>X-RAY CRYSTALLOGRAPHY (2.00 ANGSTROMS) OF 33-33 AND 35-198</scope>
</reference>
<keyword evidence="5" id="KW-0732">Signal</keyword>
<evidence type="ECO:0000256" key="9">
    <source>
        <dbReference type="SAM" id="MobiDB-lite"/>
    </source>
</evidence>
<keyword evidence="12" id="KW-1185">Reference proteome</keyword>
<organism evidence="11 12">
    <name type="scientific">Lachnoclostridium phytofermentans (strain ATCC 700394 / DSM 18823 / ISDg)</name>
    <name type="common">Clostridium phytofermentans</name>
    <dbReference type="NCBI Taxonomy" id="357809"/>
    <lineage>
        <taxon>Bacteria</taxon>
        <taxon>Bacillati</taxon>
        <taxon>Bacillota</taxon>
        <taxon>Clostridia</taxon>
        <taxon>Lachnospirales</taxon>
        <taxon>Lachnospiraceae</taxon>
    </lineage>
</organism>
<feature type="domain" description="Pel9A-like right handed beta-helix region" evidence="10">
    <location>
        <begin position="352"/>
        <end position="488"/>
    </location>
</feature>
<evidence type="ECO:0000259" key="10">
    <source>
        <dbReference type="Pfam" id="PF22842"/>
    </source>
</evidence>
<evidence type="ECO:0000256" key="7">
    <source>
        <dbReference type="ARBA" id="ARBA00023239"/>
    </source>
</evidence>
<dbReference type="AlphaFoldDB" id="A9KT46"/>
<dbReference type="PDB" id="8X8H">
    <property type="method" value="X-ray"/>
    <property type="resolution" value="2.00 A"/>
    <property type="chains" value="A/B/C/D=35-198"/>
</dbReference>
<dbReference type="InterPro" id="IPR053868">
    <property type="entry name" value="Pel9A-like_beta_helix"/>
</dbReference>
<dbReference type="GO" id="GO:0005576">
    <property type="term" value="C:extracellular region"/>
    <property type="evidence" value="ECO:0007669"/>
    <property type="project" value="UniProtKB-SubCell"/>
</dbReference>
<evidence type="ECO:0000256" key="6">
    <source>
        <dbReference type="ARBA" id="ARBA00022837"/>
    </source>
</evidence>
<keyword evidence="4" id="KW-0479">Metal-binding</keyword>
<keyword evidence="3" id="KW-0964">Secreted</keyword>
<evidence type="ECO:0000256" key="4">
    <source>
        <dbReference type="ARBA" id="ARBA00022723"/>
    </source>
</evidence>
<keyword evidence="7" id="KW-0456">Lyase</keyword>
<dbReference type="InterPro" id="IPR011050">
    <property type="entry name" value="Pectin_lyase_fold/virulence"/>
</dbReference>
<accession>A9KT46</accession>
<dbReference type="InterPro" id="IPR006626">
    <property type="entry name" value="PbH1"/>
</dbReference>
<feature type="region of interest" description="Disordered" evidence="9">
    <location>
        <begin position="179"/>
        <end position="203"/>
    </location>
</feature>
<dbReference type="Gene3D" id="2.160.20.10">
    <property type="entry name" value="Single-stranded right-handed beta-helix, Pectin lyase-like"/>
    <property type="match status" value="1"/>
</dbReference>
<name>A9KT46_LACP7</name>
<dbReference type="CAZy" id="PL9">
    <property type="family name" value="Polysaccharide Lyase Family 9"/>
</dbReference>
<dbReference type="SMR" id="A9KT46"/>
<dbReference type="Proteomes" id="UP000000370">
    <property type="component" value="Chromosome"/>
</dbReference>
<dbReference type="SMART" id="SM00710">
    <property type="entry name" value="PbH1"/>
    <property type="match status" value="6"/>
</dbReference>
<keyword evidence="13" id="KW-0002">3D-structure</keyword>
<dbReference type="GO" id="GO:0016837">
    <property type="term" value="F:carbon-oxygen lyase activity, acting on polysaccharides"/>
    <property type="evidence" value="ECO:0007669"/>
    <property type="project" value="TreeGrafter"/>
</dbReference>
<evidence type="ECO:0000256" key="5">
    <source>
        <dbReference type="ARBA" id="ARBA00022729"/>
    </source>
</evidence>
<evidence type="ECO:0000313" key="12">
    <source>
        <dbReference type="Proteomes" id="UP000000370"/>
    </source>
</evidence>
<proteinExistence type="evidence at protein level"/>
<dbReference type="PANTHER" id="PTHR40088">
    <property type="entry name" value="PECTATE LYASE (EUROFUNG)"/>
    <property type="match status" value="1"/>
</dbReference>
<feature type="compositionally biased region" description="Pro residues" evidence="9">
    <location>
        <begin position="182"/>
        <end position="196"/>
    </location>
</feature>
<sequence length="616" mass="65443" precursor="true">MKIGKFSKRVAHVVTLAMMFGLFLPMMKPVGTLAATTTTHELNVSNSMTVGQYSSDFTLNGFTFITGGSIWEVDSSSRSYGGVNFTQRVKSGGKGTISKRAISFTASGAGQLTVYAMSSGSTSRNVTLYGNGKDLESFTAVQDVITAMNFTIPNSGTYVIYPPDDGISYYYLKVVKTDSTPTPTPTVKPTQTPTPTPTTSNEVYVSNNGSASASGTYSNPKSLEGAISSAKAGQTIFMLPGTYSYSTQITIPAGTNGTSSARIKLMPYNNGSVTLNFSSQPYGNPDTNLRGIQLDANYWHIYGIRVYGAADNGIYLSGNNNIIEMCVLEANRDTGLQLSRRNSSLTTISGWPSNNLIKNCTSFNNYDPATGENADGFAAKLTCGEGNVFDGCMAYNNVDDGWDLYTKTDTGAIGSITLRNCVSFRNGATSTGVFTANSDGNGFKLGGSSIAVAHTVENCIAFENKNHGFTDNSNPGPITLKNCTSFNNSLADGNKSNFDFARADTSNNYFTNIITFSTKPVSSDKYKGTATNCSFYNSSKYYLITTATSVNTRGGIYGTLNSTGVKTSDFVSLSAPASSSNLHQTLRNSDGSINLGNFLKLSSSSAYKTMGANLGN</sequence>
<evidence type="ECO:0000313" key="11">
    <source>
        <dbReference type="EMBL" id="ABX42257.1"/>
    </source>
</evidence>
<evidence type="ECO:0000256" key="8">
    <source>
        <dbReference type="ARBA" id="ARBA00038263"/>
    </source>
</evidence>
<dbReference type="InterPro" id="IPR052052">
    <property type="entry name" value="Polysaccharide_Lyase_9"/>
</dbReference>
<dbReference type="STRING" id="357809.Cphy_1888"/>